<dbReference type="EC" id="2.4.1.-" evidence="10"/>
<dbReference type="GO" id="GO:0047213">
    <property type="term" value="F:anthocyanidin 3-O-glucosyltransferase activity"/>
    <property type="evidence" value="ECO:0007669"/>
    <property type="project" value="UniProtKB-EC"/>
</dbReference>
<keyword evidence="4 9" id="KW-0808">Transferase</keyword>
<evidence type="ECO:0000256" key="9">
    <source>
        <dbReference type="RuleBase" id="RU003718"/>
    </source>
</evidence>
<name>A0A6M2EXP3_9ROSI</name>
<dbReference type="EMBL" id="GILB01009521">
    <property type="protein sequence ID" value="NUU89854.1"/>
    <property type="molecule type" value="Transcribed_RNA"/>
</dbReference>
<organism evidence="12">
    <name type="scientific">Populus davidiana</name>
    <dbReference type="NCBI Taxonomy" id="266767"/>
    <lineage>
        <taxon>Eukaryota</taxon>
        <taxon>Viridiplantae</taxon>
        <taxon>Streptophyta</taxon>
        <taxon>Embryophyta</taxon>
        <taxon>Tracheophyta</taxon>
        <taxon>Spermatophyta</taxon>
        <taxon>Magnoliopsida</taxon>
        <taxon>eudicotyledons</taxon>
        <taxon>Gunneridae</taxon>
        <taxon>Pentapetalae</taxon>
        <taxon>rosids</taxon>
        <taxon>fabids</taxon>
        <taxon>Malpighiales</taxon>
        <taxon>Salicaceae</taxon>
        <taxon>Saliceae</taxon>
        <taxon>Populus</taxon>
    </lineage>
</organism>
<dbReference type="PROSITE" id="PS00375">
    <property type="entry name" value="UDPGT"/>
    <property type="match status" value="1"/>
</dbReference>
<evidence type="ECO:0000256" key="1">
    <source>
        <dbReference type="ARBA" id="ARBA00004935"/>
    </source>
</evidence>
<proteinExistence type="inferred from homology"/>
<accession>A0A6M2EXP3</accession>
<evidence type="ECO:0000256" key="6">
    <source>
        <dbReference type="ARBA" id="ARBA00047606"/>
    </source>
</evidence>
<evidence type="ECO:0000256" key="8">
    <source>
        <dbReference type="ARBA" id="ARBA00056778"/>
    </source>
</evidence>
<dbReference type="GO" id="GO:0080044">
    <property type="term" value="F:quercetin 7-O-glucosyltransferase activity"/>
    <property type="evidence" value="ECO:0007669"/>
    <property type="project" value="TreeGrafter"/>
</dbReference>
<protein>
    <recommendedName>
        <fullName evidence="10">Glycosyltransferase</fullName>
        <ecNumber evidence="10">2.4.1.-</ecNumber>
    </recommendedName>
</protein>
<keyword evidence="5" id="KW-0611">Plant defense</keyword>
<dbReference type="PANTHER" id="PTHR11926">
    <property type="entry name" value="GLUCOSYL/GLUCURONOSYL TRANSFERASES"/>
    <property type="match status" value="1"/>
</dbReference>
<dbReference type="FunFam" id="3.40.50.2000:FF:000055">
    <property type="entry name" value="Glycosyltransferase"/>
    <property type="match status" value="1"/>
</dbReference>
<dbReference type="GO" id="GO:0080043">
    <property type="term" value="F:quercetin 3-O-glucosyltransferase activity"/>
    <property type="evidence" value="ECO:0007669"/>
    <property type="project" value="TreeGrafter"/>
</dbReference>
<dbReference type="GO" id="GO:0009718">
    <property type="term" value="P:anthocyanin-containing compound biosynthetic process"/>
    <property type="evidence" value="ECO:0007669"/>
    <property type="project" value="UniProtKB-UniPathway"/>
</dbReference>
<dbReference type="Pfam" id="PF26168">
    <property type="entry name" value="Glyco_transf_N"/>
    <property type="match status" value="1"/>
</dbReference>
<dbReference type="InterPro" id="IPR035595">
    <property type="entry name" value="UDP_glycos_trans_CS"/>
</dbReference>
<dbReference type="Gene3D" id="3.40.50.2000">
    <property type="entry name" value="Glycogen Phosphorylase B"/>
    <property type="match status" value="2"/>
</dbReference>
<sequence length="506" mass="56115">MVSLATEEFPPHVVCLPFPAQGHINPMLKLAKILHRRDFHVTFVNTEFNHRRLLKSRGLESLDGLPTFRFETIPDGLPPSDADSTQHVPSLCDSTKKTCLAPFRDLLSRLNNTSSSKVPPVTCIVSDCIMSFTLKAAQELGIPNVLFWTASVCGFMSYLQYRPLIEKGLVPLKDESYLTNGYLDTVIDWIPGMEGISLKYLPSFLRTTDPGDIMLNFAIGEVEGARNASAVIFNTFDDLESEVLKPLTSTLPHLYTIGPLQLLENQDQENALNSIASNLWKESPGCIEWLDFKEPDSVVYVNFGSVTVMTPQQLIEFAWGLANSKCTFLWVIRPDLVVGDSAIVPPEFVAETKERGLLAGWCPQEQVLQHPSIGGFLTHSGWNSTLDSLCGGVPVICWPFFAEQQTNCWFCCNKLGIGMEIDSDVKRTEIESLVRELMEGDQGQVMKYKAKEWKRKAEEATASPTGSSCLNLEKMINKVLLAPRDKINGDVILPGTTGLGTYGTES</sequence>
<evidence type="ECO:0000256" key="2">
    <source>
        <dbReference type="ARBA" id="ARBA00009995"/>
    </source>
</evidence>
<evidence type="ECO:0000256" key="3">
    <source>
        <dbReference type="ARBA" id="ARBA00022676"/>
    </source>
</evidence>
<comment type="pathway">
    <text evidence="1">Pigment biosynthesis; anthocyanin biosynthesis.</text>
</comment>
<dbReference type="GO" id="GO:0006952">
    <property type="term" value="P:defense response"/>
    <property type="evidence" value="ECO:0007669"/>
    <property type="project" value="UniProtKB-KW"/>
</dbReference>
<evidence type="ECO:0000313" key="12">
    <source>
        <dbReference type="EMBL" id="NUU89854.1"/>
    </source>
</evidence>
<comment type="catalytic activity">
    <reaction evidence="6">
        <text>an anthocyanidin + UDP-alpha-D-glucose + H(+) = an anthocyanidin 3-O-beta-D-glucoside + UDP</text>
        <dbReference type="Rhea" id="RHEA:20093"/>
        <dbReference type="ChEBI" id="CHEBI:15378"/>
        <dbReference type="ChEBI" id="CHEBI:16307"/>
        <dbReference type="ChEBI" id="CHEBI:58223"/>
        <dbReference type="ChEBI" id="CHEBI:58885"/>
        <dbReference type="ChEBI" id="CHEBI:143576"/>
        <dbReference type="EC" id="2.4.1.115"/>
    </reaction>
</comment>
<dbReference type="PANTHER" id="PTHR11926:SF1524">
    <property type="entry name" value="GLYCOSYLTRANSFERASE"/>
    <property type="match status" value="1"/>
</dbReference>
<evidence type="ECO:0000256" key="10">
    <source>
        <dbReference type="RuleBase" id="RU362057"/>
    </source>
</evidence>
<dbReference type="FunFam" id="3.40.50.2000:FF:000027">
    <property type="entry name" value="Glycosyltransferase"/>
    <property type="match status" value="1"/>
</dbReference>
<comment type="catalytic activity">
    <reaction evidence="7">
        <text>2-hydroxy-2-methylpropanenitrile + UDP-alpha-D-glucose = linamarin + UDP + H(+)</text>
        <dbReference type="Rhea" id="RHEA:20009"/>
        <dbReference type="ChEBI" id="CHEBI:15348"/>
        <dbReference type="ChEBI" id="CHEBI:15378"/>
        <dbReference type="ChEBI" id="CHEBI:16441"/>
        <dbReference type="ChEBI" id="CHEBI:58223"/>
        <dbReference type="ChEBI" id="CHEBI:58885"/>
        <dbReference type="EC" id="2.4.1.63"/>
    </reaction>
</comment>
<dbReference type="Pfam" id="PF00201">
    <property type="entry name" value="UDPGT"/>
    <property type="match status" value="1"/>
</dbReference>
<evidence type="ECO:0000256" key="5">
    <source>
        <dbReference type="ARBA" id="ARBA00022821"/>
    </source>
</evidence>
<dbReference type="InterPro" id="IPR002213">
    <property type="entry name" value="UDP_glucos_trans"/>
</dbReference>
<dbReference type="SUPFAM" id="SSF53756">
    <property type="entry name" value="UDP-Glycosyltransferase/glycogen phosphorylase"/>
    <property type="match status" value="1"/>
</dbReference>
<dbReference type="AlphaFoldDB" id="A0A6M2EXP3"/>
<reference evidence="12" key="1">
    <citation type="submission" date="2020-03" db="EMBL/GenBank/DDBJ databases">
        <authorList>
            <person name="Zhang R."/>
        </authorList>
    </citation>
    <scope>NUCLEOTIDE SEQUENCE</scope>
</reference>
<dbReference type="UniPathway" id="UPA00009"/>
<comment type="similarity">
    <text evidence="2 9">Belongs to the UDP-glycosyltransferase family.</text>
</comment>
<comment type="function">
    <text evidence="8">UDP-glucosyltransferase catalyzing in planta synthesis of cyanogenic glucosides. Able to glucosylate acetone cyanohydrin and 2-hydroxy-2-methylbutyronitrile, forming linamarin and lotaustralin. Also accepts, to some extent, a wide range of potential acceptor substrates, including simple alcohols, flavonoids, isoflavonoids and other hydroxynitriles such as p-hydroxymandelonitrile, mandelonitrile, (E)-4-hydroxy-2-methylbut-2-enenitrile and (E)- 2-(hydroxymethyl)but-2-enenitrile.</text>
</comment>
<dbReference type="InterPro" id="IPR058980">
    <property type="entry name" value="Glyco_transf_N"/>
</dbReference>
<dbReference type="GO" id="GO:0050057">
    <property type="term" value="F:linamarin synthase activity"/>
    <property type="evidence" value="ECO:0007669"/>
    <property type="project" value="UniProtKB-EC"/>
</dbReference>
<keyword evidence="3 9" id="KW-0328">Glycosyltransferase</keyword>
<feature type="domain" description="Glycosyltransferase N-terminal" evidence="11">
    <location>
        <begin position="13"/>
        <end position="146"/>
    </location>
</feature>
<evidence type="ECO:0000256" key="4">
    <source>
        <dbReference type="ARBA" id="ARBA00022679"/>
    </source>
</evidence>
<evidence type="ECO:0000259" key="11">
    <source>
        <dbReference type="Pfam" id="PF26168"/>
    </source>
</evidence>
<evidence type="ECO:0000256" key="7">
    <source>
        <dbReference type="ARBA" id="ARBA00052877"/>
    </source>
</evidence>
<dbReference type="CDD" id="cd03784">
    <property type="entry name" value="GT1_Gtf-like"/>
    <property type="match status" value="1"/>
</dbReference>